<evidence type="ECO:0000313" key="2">
    <source>
        <dbReference type="EMBL" id="THZ13276.1"/>
    </source>
</evidence>
<reference evidence="2 3" key="1">
    <citation type="submission" date="2018-10" db="EMBL/GenBank/DDBJ databases">
        <title>Fifty Aureobasidium pullulans genomes reveal a recombining polyextremotolerant generalist.</title>
        <authorList>
            <person name="Gostincar C."/>
            <person name="Turk M."/>
            <person name="Zajc J."/>
            <person name="Gunde-Cimerman N."/>
        </authorList>
    </citation>
    <scope>NUCLEOTIDE SEQUENCE [LARGE SCALE GENOMIC DNA]</scope>
    <source>
        <strain evidence="2 3">EXF-3863</strain>
    </source>
</reference>
<organism evidence="2 3">
    <name type="scientific">Aureobasidium pullulans</name>
    <name type="common">Black yeast</name>
    <name type="synonym">Pullularia pullulans</name>
    <dbReference type="NCBI Taxonomy" id="5580"/>
    <lineage>
        <taxon>Eukaryota</taxon>
        <taxon>Fungi</taxon>
        <taxon>Dikarya</taxon>
        <taxon>Ascomycota</taxon>
        <taxon>Pezizomycotina</taxon>
        <taxon>Dothideomycetes</taxon>
        <taxon>Dothideomycetidae</taxon>
        <taxon>Dothideales</taxon>
        <taxon>Saccotheciaceae</taxon>
        <taxon>Aureobasidium</taxon>
    </lineage>
</organism>
<dbReference type="Gene3D" id="3.30.710.10">
    <property type="entry name" value="Potassium Channel Kv1.1, Chain A"/>
    <property type="match status" value="1"/>
</dbReference>
<dbReference type="SUPFAM" id="SSF54695">
    <property type="entry name" value="POZ domain"/>
    <property type="match status" value="1"/>
</dbReference>
<sequence length="248" mass="28134">MATQAEKNDTGSSTDWSSHMWSPGEVYAAVTKSPETIKLVSKKGKTTVSVHKELLCFFSPYYKAALKGNFTEATTDSLQVDLTDKGLKMFVRWIYTGEVASPRCFPRYFSLYIFADLVDIVALRRMIMTRIQGYSEDLPEYSTVKLALMNLPESSPLRAWILDVYISHWEPAYDDCDPYPTDTASDPDNTLAAFMYQVARGLAVRESVNTAGCLCCYSDCKYHEHESKEEWEATCGQIEDMEMPDHLK</sequence>
<name>A0A4S9SQR5_AURPU</name>
<evidence type="ECO:0000259" key="1">
    <source>
        <dbReference type="PROSITE" id="PS50097"/>
    </source>
</evidence>
<accession>A0A4S9SQR5</accession>
<dbReference type="Proteomes" id="UP000308005">
    <property type="component" value="Unassembled WGS sequence"/>
</dbReference>
<protein>
    <recommendedName>
        <fullName evidence="1">BTB domain-containing protein</fullName>
    </recommendedName>
</protein>
<comment type="caution">
    <text evidence="2">The sequence shown here is derived from an EMBL/GenBank/DDBJ whole genome shotgun (WGS) entry which is preliminary data.</text>
</comment>
<dbReference type="PROSITE" id="PS50097">
    <property type="entry name" value="BTB"/>
    <property type="match status" value="1"/>
</dbReference>
<dbReference type="CDD" id="cd18186">
    <property type="entry name" value="BTB_POZ_ZBTB_KLHL-like"/>
    <property type="match status" value="1"/>
</dbReference>
<dbReference type="AlphaFoldDB" id="A0A4S9SQR5"/>
<gene>
    <name evidence="2" type="ORF">D6C91_07958</name>
</gene>
<dbReference type="InterPro" id="IPR000210">
    <property type="entry name" value="BTB/POZ_dom"/>
</dbReference>
<evidence type="ECO:0000313" key="3">
    <source>
        <dbReference type="Proteomes" id="UP000308005"/>
    </source>
</evidence>
<dbReference type="EMBL" id="QZBM01000504">
    <property type="protein sequence ID" value="THZ13276.1"/>
    <property type="molecule type" value="Genomic_DNA"/>
</dbReference>
<feature type="domain" description="BTB" evidence="1">
    <location>
        <begin position="35"/>
        <end position="103"/>
    </location>
</feature>
<proteinExistence type="predicted"/>
<dbReference type="InterPro" id="IPR011333">
    <property type="entry name" value="SKP1/BTB/POZ_sf"/>
</dbReference>
<dbReference type="Pfam" id="PF00651">
    <property type="entry name" value="BTB"/>
    <property type="match status" value="1"/>
</dbReference>